<dbReference type="RefSeq" id="XP_047603863.1">
    <property type="nucleotide sequence ID" value="XM_047747894.1"/>
</dbReference>
<evidence type="ECO:0000256" key="5">
    <source>
        <dbReference type="ARBA" id="ARBA00022448"/>
    </source>
</evidence>
<evidence type="ECO:0000256" key="8">
    <source>
        <dbReference type="ARBA" id="ARBA00022737"/>
    </source>
</evidence>
<feature type="repeat" description="Solcar" evidence="14">
    <location>
        <begin position="443"/>
        <end position="532"/>
    </location>
</feature>
<keyword evidence="5 15" id="KW-0813">Transport</keyword>
<dbReference type="InterPro" id="IPR018247">
    <property type="entry name" value="EF_Hand_1_Ca_BS"/>
</dbReference>
<organism evidence="17 18">
    <name type="scientific">Trichophyton rubrum (strain ATCC MYA-4607 / CBS 118892)</name>
    <name type="common">Athlete's foot fungus</name>
    <dbReference type="NCBI Taxonomy" id="559305"/>
    <lineage>
        <taxon>Eukaryota</taxon>
        <taxon>Fungi</taxon>
        <taxon>Dikarya</taxon>
        <taxon>Ascomycota</taxon>
        <taxon>Pezizomycotina</taxon>
        <taxon>Eurotiomycetes</taxon>
        <taxon>Eurotiomycetidae</taxon>
        <taxon>Onygenales</taxon>
        <taxon>Arthrodermataceae</taxon>
        <taxon>Trichophyton</taxon>
    </lineage>
</organism>
<evidence type="ECO:0000256" key="4">
    <source>
        <dbReference type="ARBA" id="ARBA00021935"/>
    </source>
</evidence>
<evidence type="ECO:0000259" key="16">
    <source>
        <dbReference type="PROSITE" id="PS50222"/>
    </source>
</evidence>
<keyword evidence="18" id="KW-1185">Reference proteome</keyword>
<feature type="repeat" description="Solcar" evidence="14">
    <location>
        <begin position="216"/>
        <end position="323"/>
    </location>
</feature>
<gene>
    <name evidence="17" type="ORF">TERG_02287</name>
</gene>
<evidence type="ECO:0000256" key="11">
    <source>
        <dbReference type="ARBA" id="ARBA00022989"/>
    </source>
</evidence>
<dbReference type="SMART" id="SM00054">
    <property type="entry name" value="EFh"/>
    <property type="match status" value="4"/>
</dbReference>
<evidence type="ECO:0000313" key="17">
    <source>
        <dbReference type="EMBL" id="EGD86020.2"/>
    </source>
</evidence>
<keyword evidence="7" id="KW-0479">Metal-binding</keyword>
<feature type="repeat" description="Solcar" evidence="14">
    <location>
        <begin position="336"/>
        <end position="425"/>
    </location>
</feature>
<sequence>MPQDGNEGTRERDERIERLWSSLDTRGEGQIDFKGFKKGLKKIDHPLKNADDLLYDILKAIDTSQDGRIQYSEFYSFVKQAENQLWRLFQAIDHDKNGHLDKQELKDAFINAGLTVPSSKLDQFFADVDTNRDGVISFDEWRDFLLFLPDTHNLRSVISYYSATGTLNPEGDVHINKTLQGSDQGLEVELEFITVPSLVRLWLSYRYLEEVLTETTPHVGYFLAGGMAGVVSRTATAPFDRLKVYLIAQTHTNSAKSAAINAVKAGAPVKAVGWLSWPIVEATKELWRAGGIRSLFAGNGLNVVKVMPESAIKFGAYEASKRFFASLEGHGDTKNLLPISQFLSGGIGGMISQCCVYPLDTLKFRMQCETVQGGLHGNQLIYSTASKMWQTNGISGYFRGLPLGLLGMFPFAAIDLMTFEYLKSTLVSRSARLAHCHESDVQLSNFSTGAIGAFSGALSASIVYPLNVLRTRLQAQGTVLHKPTYTGIVDVTVRTVRSEGVYGLFRGLTPNLLKVVPLCINQLHCLRKLKAVISACLKGSRHSITHDPRHVYIPIYPTYPPYLLYPHSASFPFSSCRPVL</sequence>
<evidence type="ECO:0000256" key="12">
    <source>
        <dbReference type="ARBA" id="ARBA00023128"/>
    </source>
</evidence>
<comment type="subcellular location">
    <subcellularLocation>
        <location evidence="2">Mitochondrion inner membrane</location>
        <topology evidence="2">Multi-pass membrane protein</topology>
    </subcellularLocation>
</comment>
<dbReference type="AlphaFoldDB" id="F2SGG4"/>
<dbReference type="Pfam" id="PF13499">
    <property type="entry name" value="EF-hand_7"/>
    <property type="match status" value="2"/>
</dbReference>
<dbReference type="STRING" id="559305.F2SGG4"/>
<dbReference type="eggNOG" id="KOG0036">
    <property type="taxonomic scope" value="Eukaryota"/>
</dbReference>
<dbReference type="FunFam" id="1.50.40.10:FF:000016">
    <property type="entry name" value="Solute carrier family 25 member 23"/>
    <property type="match status" value="1"/>
</dbReference>
<comment type="similarity">
    <text evidence="3 15">Belongs to the mitochondrial carrier (TC 2.A.29) family.</text>
</comment>
<evidence type="ECO:0000256" key="7">
    <source>
        <dbReference type="ARBA" id="ARBA00022723"/>
    </source>
</evidence>
<dbReference type="OMA" id="VISYAEW"/>
<dbReference type="PROSITE" id="PS50222">
    <property type="entry name" value="EF_HAND_2"/>
    <property type="match status" value="3"/>
</dbReference>
<dbReference type="Proteomes" id="UP000008864">
    <property type="component" value="Unassembled WGS sequence"/>
</dbReference>
<evidence type="ECO:0000256" key="3">
    <source>
        <dbReference type="ARBA" id="ARBA00006375"/>
    </source>
</evidence>
<dbReference type="GO" id="GO:0005509">
    <property type="term" value="F:calcium ion binding"/>
    <property type="evidence" value="ECO:0007669"/>
    <property type="project" value="InterPro"/>
</dbReference>
<dbReference type="SUPFAM" id="SSF103506">
    <property type="entry name" value="Mitochondrial carrier"/>
    <property type="match status" value="1"/>
</dbReference>
<keyword evidence="10" id="KW-0106">Calcium</keyword>
<dbReference type="SUPFAM" id="SSF47473">
    <property type="entry name" value="EF-hand"/>
    <property type="match status" value="1"/>
</dbReference>
<dbReference type="GeneID" id="10378951"/>
<dbReference type="InterPro" id="IPR011992">
    <property type="entry name" value="EF-hand-dom_pair"/>
</dbReference>
<dbReference type="PROSITE" id="PS50920">
    <property type="entry name" value="SOLCAR"/>
    <property type="match status" value="3"/>
</dbReference>
<name>F2SGG4_TRIRC</name>
<keyword evidence="13 14" id="KW-0472">Membrane</keyword>
<feature type="domain" description="EF-hand" evidence="16">
    <location>
        <begin position="80"/>
        <end position="115"/>
    </location>
</feature>
<evidence type="ECO:0000313" key="18">
    <source>
        <dbReference type="Proteomes" id="UP000008864"/>
    </source>
</evidence>
<dbReference type="FunCoup" id="F2SGG4">
    <property type="interactions" value="3"/>
</dbReference>
<dbReference type="InterPro" id="IPR002067">
    <property type="entry name" value="MCP"/>
</dbReference>
<dbReference type="OrthoDB" id="270584at2759"/>
<evidence type="ECO:0000256" key="6">
    <source>
        <dbReference type="ARBA" id="ARBA00022692"/>
    </source>
</evidence>
<dbReference type="EMBL" id="GG700649">
    <property type="protein sequence ID" value="EGD86020.2"/>
    <property type="molecule type" value="Genomic_DNA"/>
</dbReference>
<comment type="function">
    <text evidence="1">Mitochondrial transporter that mediates uptake of thiamine pyrophosphate (ThPP) into mitochondria.</text>
</comment>
<keyword evidence="9" id="KW-0999">Mitochondrion inner membrane</keyword>
<dbReference type="PANTHER" id="PTHR24089">
    <property type="entry name" value="SOLUTE CARRIER FAMILY 25"/>
    <property type="match status" value="1"/>
</dbReference>
<dbReference type="InterPro" id="IPR023395">
    <property type="entry name" value="MCP_dom_sf"/>
</dbReference>
<feature type="domain" description="EF-hand" evidence="16">
    <location>
        <begin position="11"/>
        <end position="46"/>
    </location>
</feature>
<evidence type="ECO:0000256" key="15">
    <source>
        <dbReference type="RuleBase" id="RU000488"/>
    </source>
</evidence>
<dbReference type="CDD" id="cd00051">
    <property type="entry name" value="EFh"/>
    <property type="match status" value="1"/>
</dbReference>
<accession>F2SGG4</accession>
<evidence type="ECO:0000256" key="14">
    <source>
        <dbReference type="PROSITE-ProRule" id="PRU00282"/>
    </source>
</evidence>
<evidence type="ECO:0000256" key="1">
    <source>
        <dbReference type="ARBA" id="ARBA00002238"/>
    </source>
</evidence>
<evidence type="ECO:0000256" key="13">
    <source>
        <dbReference type="ARBA" id="ARBA00023136"/>
    </source>
</evidence>
<dbReference type="InParanoid" id="F2SGG4"/>
<dbReference type="HOGENOM" id="CLU_015166_2_2_1"/>
<evidence type="ECO:0000256" key="10">
    <source>
        <dbReference type="ARBA" id="ARBA00022837"/>
    </source>
</evidence>
<dbReference type="Gene3D" id="1.10.238.10">
    <property type="entry name" value="EF-hand"/>
    <property type="match status" value="2"/>
</dbReference>
<keyword evidence="12" id="KW-0496">Mitochondrion</keyword>
<dbReference type="PROSITE" id="PS00018">
    <property type="entry name" value="EF_HAND_1"/>
    <property type="match status" value="2"/>
</dbReference>
<dbReference type="PRINTS" id="PR00926">
    <property type="entry name" value="MITOCARRIER"/>
</dbReference>
<evidence type="ECO:0000256" key="2">
    <source>
        <dbReference type="ARBA" id="ARBA00004448"/>
    </source>
</evidence>
<dbReference type="Gene3D" id="1.50.40.10">
    <property type="entry name" value="Mitochondrial carrier domain"/>
    <property type="match status" value="1"/>
</dbReference>
<keyword evidence="8" id="KW-0677">Repeat</keyword>
<dbReference type="GO" id="GO:0005743">
    <property type="term" value="C:mitochondrial inner membrane"/>
    <property type="evidence" value="ECO:0007669"/>
    <property type="project" value="UniProtKB-SubCell"/>
</dbReference>
<dbReference type="VEuPathDB" id="FungiDB:TERG_02287"/>
<reference evidence="18" key="1">
    <citation type="journal article" date="2012" name="MBio">
        <title>Comparative genome analysis of Trichophyton rubrum and related dermatophytes reveals candidate genes involved in infection.</title>
        <authorList>
            <person name="Martinez D.A."/>
            <person name="Oliver B.G."/>
            <person name="Graeser Y."/>
            <person name="Goldberg J.M."/>
            <person name="Li W."/>
            <person name="Martinez-Rossi N.M."/>
            <person name="Monod M."/>
            <person name="Shelest E."/>
            <person name="Barton R.C."/>
            <person name="Birch E."/>
            <person name="Brakhage A.A."/>
            <person name="Chen Z."/>
            <person name="Gurr S.J."/>
            <person name="Heiman D."/>
            <person name="Heitman J."/>
            <person name="Kosti I."/>
            <person name="Rossi A."/>
            <person name="Saif S."/>
            <person name="Samalova M."/>
            <person name="Saunders C.W."/>
            <person name="Shea T."/>
            <person name="Summerbell R.C."/>
            <person name="Xu J."/>
            <person name="Young S."/>
            <person name="Zeng Q."/>
            <person name="Birren B.W."/>
            <person name="Cuomo C.A."/>
            <person name="White T.C."/>
        </authorList>
    </citation>
    <scope>NUCLEOTIDE SEQUENCE [LARGE SCALE GENOMIC DNA]</scope>
    <source>
        <strain evidence="18">ATCC MYA-4607 / CBS 118892</strain>
    </source>
</reference>
<protein>
    <recommendedName>
        <fullName evidence="4">Mitochondrial thiamine pyrophosphate carrier 1</fullName>
    </recommendedName>
</protein>
<proteinExistence type="inferred from homology"/>
<evidence type="ECO:0000256" key="9">
    <source>
        <dbReference type="ARBA" id="ARBA00022792"/>
    </source>
</evidence>
<dbReference type="InterPro" id="IPR002048">
    <property type="entry name" value="EF_hand_dom"/>
</dbReference>
<dbReference type="InterPro" id="IPR018108">
    <property type="entry name" value="MCP_transmembrane"/>
</dbReference>
<keyword evidence="11" id="KW-1133">Transmembrane helix</keyword>
<keyword evidence="6 14" id="KW-0812">Transmembrane</keyword>
<dbReference type="Pfam" id="PF00153">
    <property type="entry name" value="Mito_carr"/>
    <property type="match status" value="3"/>
</dbReference>
<feature type="domain" description="EF-hand" evidence="16">
    <location>
        <begin position="116"/>
        <end position="151"/>
    </location>
</feature>
<dbReference type="GO" id="GO:0055085">
    <property type="term" value="P:transmembrane transport"/>
    <property type="evidence" value="ECO:0007669"/>
    <property type="project" value="InterPro"/>
</dbReference>